<evidence type="ECO:0000256" key="2">
    <source>
        <dbReference type="ARBA" id="ARBA00023125"/>
    </source>
</evidence>
<dbReference type="PROSITE" id="PS01124">
    <property type="entry name" value="HTH_ARAC_FAMILY_2"/>
    <property type="match status" value="1"/>
</dbReference>
<evidence type="ECO:0000256" key="3">
    <source>
        <dbReference type="ARBA" id="ARBA00023163"/>
    </source>
</evidence>
<keyword evidence="3" id="KW-0804">Transcription</keyword>
<sequence>MTANYKFRRLNISREFIVENYHSPLCLTDIAKQSYMSPYHFLRAFKEAYGETPNELLIRHRLEQAKKCLLLSSLVFQKCVRKSVI</sequence>
<dbReference type="InterPro" id="IPR050204">
    <property type="entry name" value="AraC_XylS_family_regulators"/>
</dbReference>
<evidence type="ECO:0000259" key="4">
    <source>
        <dbReference type="PROSITE" id="PS01124"/>
    </source>
</evidence>
<reference evidence="5 6" key="1">
    <citation type="journal article" date="2015" name="BMC Genomics">
        <title>Genome mining reveals unlocked bioactive potential of marine Gram-negative bacteria.</title>
        <authorList>
            <person name="Machado H."/>
            <person name="Sonnenschein E.C."/>
            <person name="Melchiorsen J."/>
            <person name="Gram L."/>
        </authorList>
    </citation>
    <scope>NUCLEOTIDE SEQUENCE [LARGE SCALE GENOMIC DNA]</scope>
    <source>
        <strain evidence="5 6">S4054</strain>
    </source>
</reference>
<dbReference type="AlphaFoldDB" id="A0A0F6A8D0"/>
<evidence type="ECO:0000313" key="5">
    <source>
        <dbReference type="EMBL" id="KKE82472.1"/>
    </source>
</evidence>
<keyword evidence="2" id="KW-0238">DNA-binding</keyword>
<dbReference type="PANTHER" id="PTHR46796">
    <property type="entry name" value="HTH-TYPE TRANSCRIPTIONAL ACTIVATOR RHAS-RELATED"/>
    <property type="match status" value="1"/>
</dbReference>
<feature type="domain" description="HTH araC/xylS-type" evidence="4">
    <location>
        <begin position="11"/>
        <end position="85"/>
    </location>
</feature>
<evidence type="ECO:0000313" key="6">
    <source>
        <dbReference type="Proteomes" id="UP000033434"/>
    </source>
</evidence>
<dbReference type="EMBL" id="AUXW01000162">
    <property type="protein sequence ID" value="KKE82472.1"/>
    <property type="molecule type" value="Genomic_DNA"/>
</dbReference>
<dbReference type="GO" id="GO:0043565">
    <property type="term" value="F:sequence-specific DNA binding"/>
    <property type="evidence" value="ECO:0007669"/>
    <property type="project" value="InterPro"/>
</dbReference>
<keyword evidence="1" id="KW-0805">Transcription regulation</keyword>
<accession>A0A0F6A8D0</accession>
<dbReference type="SUPFAM" id="SSF46689">
    <property type="entry name" value="Homeodomain-like"/>
    <property type="match status" value="1"/>
</dbReference>
<comment type="caution">
    <text evidence="5">The sequence shown here is derived from an EMBL/GenBank/DDBJ whole genome shotgun (WGS) entry which is preliminary data.</text>
</comment>
<name>A0A0F6A8D0_9GAMM</name>
<dbReference type="Proteomes" id="UP000033434">
    <property type="component" value="Unassembled WGS sequence"/>
</dbReference>
<dbReference type="GO" id="GO:0003700">
    <property type="term" value="F:DNA-binding transcription factor activity"/>
    <property type="evidence" value="ECO:0007669"/>
    <property type="project" value="InterPro"/>
</dbReference>
<protein>
    <recommendedName>
        <fullName evidence="4">HTH araC/xylS-type domain-containing protein</fullName>
    </recommendedName>
</protein>
<organism evidence="5 6">
    <name type="scientific">Pseudoalteromonas luteoviolacea S4054</name>
    <dbReference type="NCBI Taxonomy" id="1129367"/>
    <lineage>
        <taxon>Bacteria</taxon>
        <taxon>Pseudomonadati</taxon>
        <taxon>Pseudomonadota</taxon>
        <taxon>Gammaproteobacteria</taxon>
        <taxon>Alteromonadales</taxon>
        <taxon>Pseudoalteromonadaceae</taxon>
        <taxon>Pseudoalteromonas</taxon>
    </lineage>
</organism>
<dbReference type="Gene3D" id="1.10.10.60">
    <property type="entry name" value="Homeodomain-like"/>
    <property type="match status" value="1"/>
</dbReference>
<evidence type="ECO:0000256" key="1">
    <source>
        <dbReference type="ARBA" id="ARBA00023015"/>
    </source>
</evidence>
<dbReference type="SMART" id="SM00342">
    <property type="entry name" value="HTH_ARAC"/>
    <property type="match status" value="1"/>
</dbReference>
<dbReference type="InterPro" id="IPR018060">
    <property type="entry name" value="HTH_AraC"/>
</dbReference>
<gene>
    <name evidence="5" type="ORF">N479_17855</name>
</gene>
<proteinExistence type="predicted"/>
<dbReference type="Pfam" id="PF00165">
    <property type="entry name" value="HTH_AraC"/>
    <property type="match status" value="1"/>
</dbReference>
<dbReference type="InterPro" id="IPR009057">
    <property type="entry name" value="Homeodomain-like_sf"/>
</dbReference>